<dbReference type="RefSeq" id="WP_344788548.1">
    <property type="nucleotide sequence ID" value="NZ_BAABCA010000005.1"/>
</dbReference>
<feature type="modified residue" description="4-aspartylphosphate" evidence="2">
    <location>
        <position position="57"/>
    </location>
</feature>
<sequence length="257" mass="29646">MIRYILVDDAPKILKRVQAKIDTLPKDYELQHIASYDSSKKAYEEINEEDYDLLIVDFEMPVYNGIELAQKIANNKKIIFLTSTTNNEKKVINSLDISGFLSKPFDIEEFEYILKNKVIGKVNSKNTYQKGDLVMLSISKNKNMGIYPEDIYFISSALISTGKKLINNTYKKVEKPSSNDVHFYGKNGVIVFESIRITISSLETELANFGFKKINQSTLINTNYIRNIDNRNLELYHCNEPFEISVKEKTSFFKSIK</sequence>
<dbReference type="SMART" id="SM00850">
    <property type="entry name" value="LytTR"/>
    <property type="match status" value="1"/>
</dbReference>
<accession>A0ABP8CCH7</accession>
<reference evidence="5" key="1">
    <citation type="journal article" date="2019" name="Int. J. Syst. Evol. Microbiol.">
        <title>The Global Catalogue of Microorganisms (GCM) 10K type strain sequencing project: providing services to taxonomists for standard genome sequencing and annotation.</title>
        <authorList>
            <consortium name="The Broad Institute Genomics Platform"/>
            <consortium name="The Broad Institute Genome Sequencing Center for Infectious Disease"/>
            <person name="Wu L."/>
            <person name="Ma J."/>
        </authorList>
    </citation>
    <scope>NUCLEOTIDE SEQUENCE [LARGE SCALE GENOMIC DNA]</scope>
    <source>
        <strain evidence="5">JCM 17630</strain>
    </source>
</reference>
<keyword evidence="1 2" id="KW-0597">Phosphoprotein</keyword>
<evidence type="ECO:0000256" key="1">
    <source>
        <dbReference type="ARBA" id="ARBA00022553"/>
    </source>
</evidence>
<evidence type="ECO:0000313" key="4">
    <source>
        <dbReference type="EMBL" id="GAA4237507.1"/>
    </source>
</evidence>
<dbReference type="EMBL" id="BAABCA010000005">
    <property type="protein sequence ID" value="GAA4237507.1"/>
    <property type="molecule type" value="Genomic_DNA"/>
</dbReference>
<dbReference type="PANTHER" id="PTHR44591">
    <property type="entry name" value="STRESS RESPONSE REGULATOR PROTEIN 1"/>
    <property type="match status" value="1"/>
</dbReference>
<dbReference type="Proteomes" id="UP001501496">
    <property type="component" value="Unassembled WGS sequence"/>
</dbReference>
<dbReference type="SUPFAM" id="SSF52172">
    <property type="entry name" value="CheY-like"/>
    <property type="match status" value="1"/>
</dbReference>
<protein>
    <recommendedName>
        <fullName evidence="3">Response regulatory domain-containing protein</fullName>
    </recommendedName>
</protein>
<dbReference type="SMART" id="SM00448">
    <property type="entry name" value="REC"/>
    <property type="match status" value="1"/>
</dbReference>
<organism evidence="4 5">
    <name type="scientific">Postechiella marina</name>
    <dbReference type="NCBI Taxonomy" id="943941"/>
    <lineage>
        <taxon>Bacteria</taxon>
        <taxon>Pseudomonadati</taxon>
        <taxon>Bacteroidota</taxon>
        <taxon>Flavobacteriia</taxon>
        <taxon>Flavobacteriales</taxon>
        <taxon>Flavobacteriaceae</taxon>
        <taxon>Postechiella</taxon>
    </lineage>
</organism>
<dbReference type="InterPro" id="IPR001789">
    <property type="entry name" value="Sig_transdc_resp-reg_receiver"/>
</dbReference>
<dbReference type="Pfam" id="PF00072">
    <property type="entry name" value="Response_reg"/>
    <property type="match status" value="1"/>
</dbReference>
<dbReference type="InterPro" id="IPR011006">
    <property type="entry name" value="CheY-like_superfamily"/>
</dbReference>
<evidence type="ECO:0000259" key="3">
    <source>
        <dbReference type="PROSITE" id="PS50110"/>
    </source>
</evidence>
<evidence type="ECO:0000313" key="5">
    <source>
        <dbReference type="Proteomes" id="UP001501496"/>
    </source>
</evidence>
<keyword evidence="5" id="KW-1185">Reference proteome</keyword>
<dbReference type="Gene3D" id="2.40.50.1020">
    <property type="entry name" value="LytTr DNA-binding domain"/>
    <property type="match status" value="1"/>
</dbReference>
<proteinExistence type="predicted"/>
<dbReference type="Gene3D" id="3.40.50.2300">
    <property type="match status" value="1"/>
</dbReference>
<comment type="caution">
    <text evidence="4">The sequence shown here is derived from an EMBL/GenBank/DDBJ whole genome shotgun (WGS) entry which is preliminary data.</text>
</comment>
<evidence type="ECO:0000256" key="2">
    <source>
        <dbReference type="PROSITE-ProRule" id="PRU00169"/>
    </source>
</evidence>
<dbReference type="PANTHER" id="PTHR44591:SF3">
    <property type="entry name" value="RESPONSE REGULATORY DOMAIN-CONTAINING PROTEIN"/>
    <property type="match status" value="1"/>
</dbReference>
<dbReference type="Pfam" id="PF04397">
    <property type="entry name" value="LytTR"/>
    <property type="match status" value="1"/>
</dbReference>
<dbReference type="PROSITE" id="PS50110">
    <property type="entry name" value="RESPONSE_REGULATORY"/>
    <property type="match status" value="1"/>
</dbReference>
<dbReference type="InterPro" id="IPR050595">
    <property type="entry name" value="Bact_response_regulator"/>
</dbReference>
<gene>
    <name evidence="4" type="ORF">GCM10022291_24450</name>
</gene>
<dbReference type="InterPro" id="IPR007492">
    <property type="entry name" value="LytTR_DNA-bd_dom"/>
</dbReference>
<feature type="domain" description="Response regulatory" evidence="3">
    <location>
        <begin position="3"/>
        <end position="118"/>
    </location>
</feature>
<name>A0ABP8CCH7_9FLAO</name>